<dbReference type="Gene3D" id="3.80.10.10">
    <property type="entry name" value="Ribonuclease Inhibitor"/>
    <property type="match status" value="1"/>
</dbReference>
<gene>
    <name evidence="1" type="ORF">E1B28_006445</name>
</gene>
<evidence type="ECO:0000313" key="2">
    <source>
        <dbReference type="Proteomes" id="UP001049176"/>
    </source>
</evidence>
<dbReference type="AlphaFoldDB" id="A0A9P7UVS1"/>
<proteinExistence type="predicted"/>
<evidence type="ECO:0008006" key="3">
    <source>
        <dbReference type="Google" id="ProtNLM"/>
    </source>
</evidence>
<dbReference type="InterPro" id="IPR032675">
    <property type="entry name" value="LRR_dom_sf"/>
</dbReference>
<dbReference type="SUPFAM" id="SSF52047">
    <property type="entry name" value="RNI-like"/>
    <property type="match status" value="1"/>
</dbReference>
<dbReference type="GeneID" id="66075521"/>
<dbReference type="EMBL" id="CM032183">
    <property type="protein sequence ID" value="KAG7095735.1"/>
    <property type="molecule type" value="Genomic_DNA"/>
</dbReference>
<dbReference type="Proteomes" id="UP001049176">
    <property type="component" value="Chromosome 3"/>
</dbReference>
<sequence>MSSSEPSVLLPTEIWHRISSLLSKSDVINLSESSTYFLCMIRPLFYRKINLFQNHQVITTLSLLGRDKELAGVVSELSLRANQPIAKQRRCLINLNAMKNMTGMKTLTLLGDILWNSDGDETTQLFEILHEMRDLKEFNVDLAWKPDDIPLSENQLGKIQKLEVIRWTCHGPRSEILLHSLLSGSLDSLHTLHISLSTFDETTQALLFSLRFPRLESLTLRDVSEGDPLGEPFIRFIIGHDTLTHLDLNYLMGRTSSLRFNDDILDAFKANPSTILPRLKSFRGDATSVGVMARAGLSCLSTSLVKLELGPSGNGHSEIEMLREVLGICGLDDITQLGHSRGRFGVLKDFGLQLKDFSGSGVSMFVFTYLASFISAAASVSDDPFPKSPIEVWRLPFPYVNCPADVRTPEEVAHTFRVLRNLKVLHLDWRFVGEEDFESEVWMEQFVKKCGEKVERVYFCRYPDGDVVESWGIERGRMEENGPVKSKPKIWLEFQNHD</sequence>
<name>A0A9P7UVS1_9AGAR</name>
<dbReference type="RefSeq" id="XP_043012205.1">
    <property type="nucleotide sequence ID" value="XM_043151112.1"/>
</dbReference>
<organism evidence="1 2">
    <name type="scientific">Marasmius oreades</name>
    <name type="common">fairy-ring Marasmius</name>
    <dbReference type="NCBI Taxonomy" id="181124"/>
    <lineage>
        <taxon>Eukaryota</taxon>
        <taxon>Fungi</taxon>
        <taxon>Dikarya</taxon>
        <taxon>Basidiomycota</taxon>
        <taxon>Agaricomycotina</taxon>
        <taxon>Agaricomycetes</taxon>
        <taxon>Agaricomycetidae</taxon>
        <taxon>Agaricales</taxon>
        <taxon>Marasmiineae</taxon>
        <taxon>Marasmiaceae</taxon>
        <taxon>Marasmius</taxon>
    </lineage>
</organism>
<evidence type="ECO:0000313" key="1">
    <source>
        <dbReference type="EMBL" id="KAG7095735.1"/>
    </source>
</evidence>
<dbReference type="OrthoDB" id="2969913at2759"/>
<keyword evidence="2" id="KW-1185">Reference proteome</keyword>
<reference evidence="1" key="1">
    <citation type="journal article" date="2021" name="Genome Biol. Evol.">
        <title>The assembled and annotated genome of the fairy-ring fungus Marasmius oreades.</title>
        <authorList>
            <person name="Hiltunen M."/>
            <person name="Ament-Velasquez S.L."/>
            <person name="Johannesson H."/>
        </authorList>
    </citation>
    <scope>NUCLEOTIDE SEQUENCE</scope>
    <source>
        <strain evidence="1">03SP1</strain>
    </source>
</reference>
<protein>
    <recommendedName>
        <fullName evidence="3">F-box domain-containing protein</fullName>
    </recommendedName>
</protein>
<comment type="caution">
    <text evidence="1">The sequence shown here is derived from an EMBL/GenBank/DDBJ whole genome shotgun (WGS) entry which is preliminary data.</text>
</comment>
<dbReference type="KEGG" id="more:E1B28_006445"/>
<accession>A0A9P7UVS1</accession>